<dbReference type="EMBL" id="LFMY01000002">
    <property type="protein sequence ID" value="OKL63292.1"/>
    <property type="molecule type" value="Genomic_DNA"/>
</dbReference>
<dbReference type="PANTHER" id="PTHR31001">
    <property type="entry name" value="UNCHARACTERIZED TRANSCRIPTIONAL REGULATORY PROTEIN"/>
    <property type="match status" value="1"/>
</dbReference>
<dbReference type="InterPro" id="IPR001138">
    <property type="entry name" value="Zn2Cys6_DnaBD"/>
</dbReference>
<reference evidence="9 10" key="1">
    <citation type="submission" date="2015-06" db="EMBL/GenBank/DDBJ databases">
        <title>Talaromyces atroroseus IBT 11181 draft genome.</title>
        <authorList>
            <person name="Rasmussen K.B."/>
            <person name="Rasmussen S."/>
            <person name="Petersen B."/>
            <person name="Sicheritz-Ponten T."/>
            <person name="Mortensen U.H."/>
            <person name="Thrane U."/>
        </authorList>
    </citation>
    <scope>NUCLEOTIDE SEQUENCE [LARGE SCALE GENOMIC DNA]</scope>
    <source>
        <strain evidence="9 10">IBT 11181</strain>
    </source>
</reference>
<evidence type="ECO:0000256" key="4">
    <source>
        <dbReference type="ARBA" id="ARBA00023125"/>
    </source>
</evidence>
<keyword evidence="6" id="KW-0539">Nucleus</keyword>
<dbReference type="GO" id="GO:0006351">
    <property type="term" value="P:DNA-templated transcription"/>
    <property type="evidence" value="ECO:0007669"/>
    <property type="project" value="InterPro"/>
</dbReference>
<dbReference type="CDD" id="cd12148">
    <property type="entry name" value="fungal_TF_MHR"/>
    <property type="match status" value="1"/>
</dbReference>
<name>A0A1Q5QBH1_TALAT</name>
<dbReference type="GO" id="GO:0003677">
    <property type="term" value="F:DNA binding"/>
    <property type="evidence" value="ECO:0007669"/>
    <property type="project" value="UniProtKB-KW"/>
</dbReference>
<evidence type="ECO:0000256" key="2">
    <source>
        <dbReference type="ARBA" id="ARBA00022723"/>
    </source>
</evidence>
<gene>
    <name evidence="9" type="ORF">UA08_01712</name>
</gene>
<evidence type="ECO:0000256" key="3">
    <source>
        <dbReference type="ARBA" id="ARBA00023015"/>
    </source>
</evidence>
<dbReference type="Gene3D" id="4.10.240.10">
    <property type="entry name" value="Zn(2)-C6 fungal-type DNA-binding domain"/>
    <property type="match status" value="1"/>
</dbReference>
<keyword evidence="5" id="KW-0804">Transcription</keyword>
<evidence type="ECO:0000256" key="7">
    <source>
        <dbReference type="SAM" id="MobiDB-lite"/>
    </source>
</evidence>
<organism evidence="9 10">
    <name type="scientific">Talaromyces atroroseus</name>
    <dbReference type="NCBI Taxonomy" id="1441469"/>
    <lineage>
        <taxon>Eukaryota</taxon>
        <taxon>Fungi</taxon>
        <taxon>Dikarya</taxon>
        <taxon>Ascomycota</taxon>
        <taxon>Pezizomycotina</taxon>
        <taxon>Eurotiomycetes</taxon>
        <taxon>Eurotiomycetidae</taxon>
        <taxon>Eurotiales</taxon>
        <taxon>Trichocomaceae</taxon>
        <taxon>Talaromyces</taxon>
        <taxon>Talaromyces sect. Trachyspermi</taxon>
    </lineage>
</organism>
<evidence type="ECO:0000256" key="6">
    <source>
        <dbReference type="ARBA" id="ARBA00023242"/>
    </source>
</evidence>
<comment type="subcellular location">
    <subcellularLocation>
        <location evidence="1">Nucleus</location>
    </subcellularLocation>
</comment>
<dbReference type="GO" id="GO:0008270">
    <property type="term" value="F:zinc ion binding"/>
    <property type="evidence" value="ECO:0007669"/>
    <property type="project" value="InterPro"/>
</dbReference>
<accession>A0A1Q5QBH1</accession>
<dbReference type="OrthoDB" id="2269373at2759"/>
<protein>
    <recommendedName>
        <fullName evidence="8">Zn(2)-C6 fungal-type domain-containing protein</fullName>
    </recommendedName>
</protein>
<dbReference type="SMART" id="SM00906">
    <property type="entry name" value="Fungal_trans"/>
    <property type="match status" value="1"/>
</dbReference>
<feature type="domain" description="Zn(2)-C6 fungal-type" evidence="8">
    <location>
        <begin position="14"/>
        <end position="43"/>
    </location>
</feature>
<keyword evidence="10" id="KW-1185">Reference proteome</keyword>
<proteinExistence type="predicted"/>
<dbReference type="GeneID" id="31001467"/>
<keyword evidence="2" id="KW-0479">Metal-binding</keyword>
<evidence type="ECO:0000256" key="1">
    <source>
        <dbReference type="ARBA" id="ARBA00004123"/>
    </source>
</evidence>
<dbReference type="GO" id="GO:0005634">
    <property type="term" value="C:nucleus"/>
    <property type="evidence" value="ECO:0007669"/>
    <property type="project" value="UniProtKB-SubCell"/>
</dbReference>
<evidence type="ECO:0000259" key="8">
    <source>
        <dbReference type="PROSITE" id="PS50048"/>
    </source>
</evidence>
<dbReference type="SMART" id="SM00066">
    <property type="entry name" value="GAL4"/>
    <property type="match status" value="1"/>
</dbReference>
<dbReference type="SUPFAM" id="SSF57701">
    <property type="entry name" value="Zn2/Cys6 DNA-binding domain"/>
    <property type="match status" value="1"/>
</dbReference>
<dbReference type="Proteomes" id="UP000214365">
    <property type="component" value="Unassembled WGS sequence"/>
</dbReference>
<evidence type="ECO:0000313" key="9">
    <source>
        <dbReference type="EMBL" id="OKL63292.1"/>
    </source>
</evidence>
<dbReference type="Pfam" id="PF04082">
    <property type="entry name" value="Fungal_trans"/>
    <property type="match status" value="1"/>
</dbReference>
<dbReference type="AlphaFoldDB" id="A0A1Q5QBH1"/>
<evidence type="ECO:0000256" key="5">
    <source>
        <dbReference type="ARBA" id="ARBA00023163"/>
    </source>
</evidence>
<dbReference type="Pfam" id="PF00172">
    <property type="entry name" value="Zn_clus"/>
    <property type="match status" value="1"/>
</dbReference>
<dbReference type="InterPro" id="IPR007219">
    <property type="entry name" value="XnlR_reg_dom"/>
</dbReference>
<keyword evidence="3" id="KW-0805">Transcription regulation</keyword>
<comment type="caution">
    <text evidence="9">The sequence shown here is derived from an EMBL/GenBank/DDBJ whole genome shotgun (WGS) entry which is preliminary data.</text>
</comment>
<keyword evidence="4" id="KW-0238">DNA-binding</keyword>
<dbReference type="STRING" id="1441469.A0A1Q5QBH1"/>
<evidence type="ECO:0000313" key="10">
    <source>
        <dbReference type="Proteomes" id="UP000214365"/>
    </source>
</evidence>
<dbReference type="PROSITE" id="PS50048">
    <property type="entry name" value="ZN2_CY6_FUNGAL_2"/>
    <property type="match status" value="1"/>
</dbReference>
<dbReference type="GO" id="GO:0000981">
    <property type="term" value="F:DNA-binding transcription factor activity, RNA polymerase II-specific"/>
    <property type="evidence" value="ECO:0007669"/>
    <property type="project" value="InterPro"/>
</dbReference>
<sequence length="772" mass="87250">MASSSEPGGPRPHACVLCQRRKVKCDRRDPCTRCAKAQVECEYRDPLPPRRRRKKNSEATMADRISRYENALQKAGIDVASLESDDAQAPVVRTATRDNINDMDVTNAAARAPSAASDVARENTPRHGSGRLITKKGKSLYLDNHLWKSVSHELQDAEDIISEDESEKSAASQTQIGEDFNSSFLFGSRQTLTHFHPNTIRIFKLWNTFLEGVNPIIKIVHVPTLQKRILDAASDLSSLSPELEALMFSIYSTALLCMQDDEVEKYFEESKPTLLSRYRQCTQQALVNAGVLGTSELMVLQAFVLFILSIRLVYNPHILWSLSGICFRIGQRIGLHKDGSKLGLSVFETEMRRRLWWEVTVLDSTIGHMAGCESHMRPMTDTKGPCNINDSALDPNMKENPVESSGPTEMIFCLMCYDLGAWLSRHENLKTSSFDGLWEFLSSTSISLEHKDSIIDEIEGLFEAKYIQHCDLSIPLHLVTFVVAKSAVACVRLRAHHPRQYQDKGLPIPQVERDLLFRLCLSILEYTDLLFSSPKTQKFHWHIDFHFPWDAFIVMLLELRHRSTGEDAAKAWQLLDVVFRRQYKALNQRRKSALHLAVANLAIKAWSAQVTESERRQVDPLPQPQVISVLWRYVNRGTSSTSNSTSTSPAPFSMSSFMLNNNTTERSLRPAEQVVKSPSRVSVTRSTSGYILTKAGNAGSYNYNQNVQSLPLSSRERDSYPMIDGDHNLSDVNTMYSMDDSPMDWGQWDTLLQQFQEYSSGDMDMFCASPLA</sequence>
<dbReference type="PANTHER" id="PTHR31001:SF85">
    <property type="entry name" value="ZN(II)2CYS6 TRANSCRIPTION FACTOR (EUROFUNG)"/>
    <property type="match status" value="1"/>
</dbReference>
<feature type="region of interest" description="Disordered" evidence="7">
    <location>
        <begin position="111"/>
        <end position="132"/>
    </location>
</feature>
<dbReference type="InterPro" id="IPR036864">
    <property type="entry name" value="Zn2-C6_fun-type_DNA-bd_sf"/>
</dbReference>
<dbReference type="InterPro" id="IPR050613">
    <property type="entry name" value="Sec_Metabolite_Reg"/>
</dbReference>
<dbReference type="CDD" id="cd00067">
    <property type="entry name" value="GAL4"/>
    <property type="match status" value="1"/>
</dbReference>
<dbReference type="RefSeq" id="XP_020123413.1">
    <property type="nucleotide sequence ID" value="XM_020261406.1"/>
</dbReference>